<dbReference type="SUPFAM" id="SSF143631">
    <property type="entry name" value="ApbE-like"/>
    <property type="match status" value="1"/>
</dbReference>
<name>A0A846TRQ5_9MICC</name>
<comment type="caution">
    <text evidence="1">The sequence shown here is derived from an EMBL/GenBank/DDBJ whole genome shotgun (WGS) entry which is preliminary data.</text>
</comment>
<dbReference type="GO" id="GO:0016740">
    <property type="term" value="F:transferase activity"/>
    <property type="evidence" value="ECO:0007669"/>
    <property type="project" value="UniProtKB-KW"/>
</dbReference>
<dbReference type="InterPro" id="IPR003374">
    <property type="entry name" value="ApbE-like_sf"/>
</dbReference>
<reference evidence="1 2" key="1">
    <citation type="submission" date="2020-02" db="EMBL/GenBank/DDBJ databases">
        <authorList>
            <person name="Sun Q."/>
        </authorList>
    </citation>
    <scope>NUCLEOTIDE SEQUENCE [LARGE SCALE GENOMIC DNA]</scope>
    <source>
        <strain evidence="1 2">YIM 13062</strain>
    </source>
</reference>
<dbReference type="EMBL" id="JAAVUN010000001">
    <property type="protein sequence ID" value="NKE08524.1"/>
    <property type="molecule type" value="Genomic_DNA"/>
</dbReference>
<dbReference type="Proteomes" id="UP000521379">
    <property type="component" value="Unassembled WGS sequence"/>
</dbReference>
<dbReference type="RefSeq" id="WP_119932162.1">
    <property type="nucleotide sequence ID" value="NZ_JAAVUN010000001.1"/>
</dbReference>
<dbReference type="AlphaFoldDB" id="A0A846TRQ5"/>
<organism evidence="1 2">
    <name type="scientific">Kocuria subflava</name>
    <dbReference type="NCBI Taxonomy" id="1736139"/>
    <lineage>
        <taxon>Bacteria</taxon>
        <taxon>Bacillati</taxon>
        <taxon>Actinomycetota</taxon>
        <taxon>Actinomycetes</taxon>
        <taxon>Micrococcales</taxon>
        <taxon>Micrococcaceae</taxon>
        <taxon>Kocuria</taxon>
    </lineage>
</organism>
<evidence type="ECO:0000313" key="1">
    <source>
        <dbReference type="EMBL" id="NKE08524.1"/>
    </source>
</evidence>
<accession>A0A846TRQ5</accession>
<gene>
    <name evidence="1" type="ORF">GTW58_00895</name>
</gene>
<evidence type="ECO:0000313" key="2">
    <source>
        <dbReference type="Proteomes" id="UP000521379"/>
    </source>
</evidence>
<dbReference type="Gene3D" id="3.10.520.10">
    <property type="entry name" value="ApbE-like domains"/>
    <property type="match status" value="1"/>
</dbReference>
<keyword evidence="2" id="KW-1185">Reference proteome</keyword>
<proteinExistence type="predicted"/>
<keyword evidence="1" id="KW-0808">Transferase</keyword>
<sequence>MTIPAVRRTSRLLNATRAVHATESLTRLIACSVADDVLEQLSTAVDRDRVDSEIALLNAFAAHDDVTMDVSPVLCAILLHAQEASRLSGGLVDHVVGMSATGSAGTAARTGRDAPYEFDADTSTLYLRQGTVLDLWNLGCAWAAEEIVAQVIMQDPAASLAVVVGPAVVSVGAAWEISDALGQGFAALESPLRCGLRSFAVLHTHGVVPTGESTGQMEPAEDQAAQNTAPTAWWDRVAVGAEDAVQAITFVLMAQRLGDVAQDHLARAGAEAEFVGPRTGTPWRRRVRTPGWVPRAS</sequence>
<protein>
    <submittedName>
        <fullName evidence="1">FAD:protein FMN transferase</fullName>
    </submittedName>
</protein>